<sequence length="278" mass="29846">MRRTGFVDAVDGLGQHDHICWVFHTLEQFRQAAGRFLTDGVAAGQQVIYLAEGASATELDHVAGFAAARMSGAALVQDLGIYEPLRPVDAAAQVAEYERATDQALAAGFTGLRVAAQVTPLARTPAQLDAFTRYEHHADALMIRRPFSAMCGYHAGELSAAAVAELASMHPLATPGSTPLRMFPSAQPEVTAVLAGEVDLAGRRLLHDVLRRVDLTPVDGAVTIDARDLTFLDHRGLFQLVDQVRARGATTVLHVAERSPVRLVAELLALPDVRLVMS</sequence>
<dbReference type="Proteomes" id="UP000660339">
    <property type="component" value="Unassembled WGS sequence"/>
</dbReference>
<evidence type="ECO:0000313" key="2">
    <source>
        <dbReference type="EMBL" id="GIG12022.1"/>
    </source>
</evidence>
<dbReference type="AlphaFoldDB" id="A0A8J3L4L3"/>
<accession>A0A8J3L4L3</accession>
<organism evidence="2 3">
    <name type="scientific">Catellatospora methionotrophica</name>
    <dbReference type="NCBI Taxonomy" id="121620"/>
    <lineage>
        <taxon>Bacteria</taxon>
        <taxon>Bacillati</taxon>
        <taxon>Actinomycetota</taxon>
        <taxon>Actinomycetes</taxon>
        <taxon>Micromonosporales</taxon>
        <taxon>Micromonosporaceae</taxon>
        <taxon>Catellatospora</taxon>
    </lineage>
</organism>
<dbReference type="Pfam" id="PF14417">
    <property type="entry name" value="MEDS"/>
    <property type="match status" value="1"/>
</dbReference>
<gene>
    <name evidence="2" type="ORF">Cme02nite_03540</name>
</gene>
<protein>
    <recommendedName>
        <fullName evidence="1">MEDS domain-containing protein</fullName>
    </recommendedName>
</protein>
<reference evidence="2" key="1">
    <citation type="submission" date="2021-01" db="EMBL/GenBank/DDBJ databases">
        <title>Whole genome shotgun sequence of Catellatospora methionotrophica NBRC 14553.</title>
        <authorList>
            <person name="Komaki H."/>
            <person name="Tamura T."/>
        </authorList>
    </citation>
    <scope>NUCLEOTIDE SEQUENCE</scope>
    <source>
        <strain evidence="2">NBRC 14553</strain>
    </source>
</reference>
<proteinExistence type="predicted"/>
<dbReference type="EMBL" id="BONJ01000001">
    <property type="protein sequence ID" value="GIG12022.1"/>
    <property type="molecule type" value="Genomic_DNA"/>
</dbReference>
<evidence type="ECO:0000313" key="3">
    <source>
        <dbReference type="Proteomes" id="UP000660339"/>
    </source>
</evidence>
<keyword evidence="3" id="KW-1185">Reference proteome</keyword>
<evidence type="ECO:0000259" key="1">
    <source>
        <dbReference type="Pfam" id="PF14417"/>
    </source>
</evidence>
<feature type="domain" description="MEDS" evidence="1">
    <location>
        <begin position="17"/>
        <end position="171"/>
    </location>
</feature>
<name>A0A8J3L4L3_9ACTN</name>
<dbReference type="InterPro" id="IPR025847">
    <property type="entry name" value="MEDS_domain"/>
</dbReference>
<dbReference type="RefSeq" id="WP_166380414.1">
    <property type="nucleotide sequence ID" value="NZ_BAAATT010000011.1"/>
</dbReference>
<comment type="caution">
    <text evidence="2">The sequence shown here is derived from an EMBL/GenBank/DDBJ whole genome shotgun (WGS) entry which is preliminary data.</text>
</comment>